<dbReference type="RefSeq" id="WP_212919105.1">
    <property type="nucleotide sequence ID" value="NZ_BORP01000001.1"/>
</dbReference>
<evidence type="ECO:0000313" key="3">
    <source>
        <dbReference type="Proteomes" id="UP000676917"/>
    </source>
</evidence>
<protein>
    <submittedName>
        <fullName evidence="2">N-acetyltransferase</fullName>
    </submittedName>
</protein>
<dbReference type="InterPro" id="IPR000182">
    <property type="entry name" value="GNAT_dom"/>
</dbReference>
<sequence length="157" mass="18092">MELTTCRIKENIAIEILTWKYEKPYDFYNNVLSGEAILELMSNSYRAVLHKQEVIGFFCTGRDAQVPKGHEVNAYADSCVDIGIGMKPELTGKGIGTIFLRFILQEVLREAKGNIRLTVAEFNLRAIRLYEKFNFIKQSEFVRDDGVKFIVMVRDEE</sequence>
<dbReference type="InterPro" id="IPR016181">
    <property type="entry name" value="Acyl_CoA_acyltransferase"/>
</dbReference>
<dbReference type="Gene3D" id="3.40.630.30">
    <property type="match status" value="1"/>
</dbReference>
<dbReference type="AlphaFoldDB" id="A0A919X7I8"/>
<organism evidence="2 3">
    <name type="scientific">Ornithinibacillus bavariensis</name>
    <dbReference type="NCBI Taxonomy" id="545502"/>
    <lineage>
        <taxon>Bacteria</taxon>
        <taxon>Bacillati</taxon>
        <taxon>Bacillota</taxon>
        <taxon>Bacilli</taxon>
        <taxon>Bacillales</taxon>
        <taxon>Bacillaceae</taxon>
        <taxon>Ornithinibacillus</taxon>
    </lineage>
</organism>
<evidence type="ECO:0000259" key="1">
    <source>
        <dbReference type="PROSITE" id="PS51186"/>
    </source>
</evidence>
<gene>
    <name evidence="2" type="ORF">J43TS3_01740</name>
</gene>
<dbReference type="EMBL" id="BORP01000001">
    <property type="protein sequence ID" value="GIO25563.1"/>
    <property type="molecule type" value="Genomic_DNA"/>
</dbReference>
<name>A0A919X7I8_9BACI</name>
<accession>A0A919X7I8</accession>
<feature type="domain" description="N-acetyltransferase" evidence="1">
    <location>
        <begin position="1"/>
        <end position="157"/>
    </location>
</feature>
<evidence type="ECO:0000313" key="2">
    <source>
        <dbReference type="EMBL" id="GIO25563.1"/>
    </source>
</evidence>
<dbReference type="PROSITE" id="PS51186">
    <property type="entry name" value="GNAT"/>
    <property type="match status" value="1"/>
</dbReference>
<dbReference type="Proteomes" id="UP000676917">
    <property type="component" value="Unassembled WGS sequence"/>
</dbReference>
<dbReference type="Pfam" id="PF00583">
    <property type="entry name" value="Acetyltransf_1"/>
    <property type="match status" value="1"/>
</dbReference>
<proteinExistence type="predicted"/>
<reference evidence="2" key="1">
    <citation type="submission" date="2021-03" db="EMBL/GenBank/DDBJ databases">
        <title>Antimicrobial resistance genes in bacteria isolated from Japanese honey, and their potential for conferring macrolide and lincosamide resistance in the American foulbrood pathogen Paenibacillus larvae.</title>
        <authorList>
            <person name="Okamoto M."/>
            <person name="Kumagai M."/>
            <person name="Kanamori H."/>
            <person name="Takamatsu D."/>
        </authorList>
    </citation>
    <scope>NUCLEOTIDE SEQUENCE</scope>
    <source>
        <strain evidence="2">J43TS3</strain>
    </source>
</reference>
<comment type="caution">
    <text evidence="2">The sequence shown here is derived from an EMBL/GenBank/DDBJ whole genome shotgun (WGS) entry which is preliminary data.</text>
</comment>
<dbReference type="GO" id="GO:0016747">
    <property type="term" value="F:acyltransferase activity, transferring groups other than amino-acyl groups"/>
    <property type="evidence" value="ECO:0007669"/>
    <property type="project" value="InterPro"/>
</dbReference>
<keyword evidence="3" id="KW-1185">Reference proteome</keyword>
<dbReference type="SUPFAM" id="SSF55729">
    <property type="entry name" value="Acyl-CoA N-acyltransferases (Nat)"/>
    <property type="match status" value="1"/>
</dbReference>